<evidence type="ECO:0000313" key="2">
    <source>
        <dbReference type="Proteomes" id="UP000518300"/>
    </source>
</evidence>
<organism evidence="1 2">
    <name type="scientific">Pyxidicoccus fallax</name>
    <dbReference type="NCBI Taxonomy" id="394095"/>
    <lineage>
        <taxon>Bacteria</taxon>
        <taxon>Pseudomonadati</taxon>
        <taxon>Myxococcota</taxon>
        <taxon>Myxococcia</taxon>
        <taxon>Myxococcales</taxon>
        <taxon>Cystobacterineae</taxon>
        <taxon>Myxococcaceae</taxon>
        <taxon>Pyxidicoccus</taxon>
    </lineage>
</organism>
<dbReference type="RefSeq" id="WP_169347899.1">
    <property type="nucleotide sequence ID" value="NZ_JABBJJ010000145.1"/>
</dbReference>
<dbReference type="Proteomes" id="UP000518300">
    <property type="component" value="Unassembled WGS sequence"/>
</dbReference>
<sequence>MSQFSRSLDVYQGFNFKKDKQSRVGFITSMKVGTKELEADLTTIADPEQPTKKLKVVSVLNHFLWDTGATDAMYFSGQISTKNQQALSLLVLNDLTSIAVEFEYTLYQYDPLEKKYFKSSFHAKKLMGLVEKSGDDLKLAVEDDPSSEVKSPQNFTFQIGITPQSQEQQVTLAVATQMKVEKKWGSKSN</sequence>
<accession>A0A848LLL7</accession>
<comment type="caution">
    <text evidence="1">The sequence shown here is derived from an EMBL/GenBank/DDBJ whole genome shotgun (WGS) entry which is preliminary data.</text>
</comment>
<reference evidence="1 2" key="1">
    <citation type="submission" date="2020-04" db="EMBL/GenBank/DDBJ databases">
        <title>Draft genome of Pyxidicoccus fallax type strain.</title>
        <authorList>
            <person name="Whitworth D.E."/>
        </authorList>
    </citation>
    <scope>NUCLEOTIDE SEQUENCE [LARGE SCALE GENOMIC DNA]</scope>
    <source>
        <strain evidence="1 2">DSM 14698</strain>
    </source>
</reference>
<protein>
    <submittedName>
        <fullName evidence="1">Uncharacterized protein</fullName>
    </submittedName>
</protein>
<keyword evidence="2" id="KW-1185">Reference proteome</keyword>
<dbReference type="EMBL" id="JABBJJ010000145">
    <property type="protein sequence ID" value="NMO18636.1"/>
    <property type="molecule type" value="Genomic_DNA"/>
</dbReference>
<dbReference type="AlphaFoldDB" id="A0A848LLL7"/>
<name>A0A848LLL7_9BACT</name>
<evidence type="ECO:0000313" key="1">
    <source>
        <dbReference type="EMBL" id="NMO18636.1"/>
    </source>
</evidence>
<proteinExistence type="predicted"/>
<gene>
    <name evidence="1" type="ORF">HG543_27795</name>
</gene>